<evidence type="ECO:0000313" key="2">
    <source>
        <dbReference type="EMBL" id="OOG28712.1"/>
    </source>
</evidence>
<feature type="domain" description="Methyltransferase" evidence="1">
    <location>
        <begin position="44"/>
        <end position="140"/>
    </location>
</feature>
<dbReference type="PANTHER" id="PTHR12843">
    <property type="entry name" value="PROTEIN-LYSINE N-METHYLTRANSFERASE METTL10"/>
    <property type="match status" value="1"/>
</dbReference>
<keyword evidence="2" id="KW-0489">Methyltransferase</keyword>
<dbReference type="AlphaFoldDB" id="A0A1V3NV79"/>
<protein>
    <submittedName>
        <fullName evidence="2">SAM-dependent methyltransferase</fullName>
    </submittedName>
</protein>
<dbReference type="Gene3D" id="3.40.50.150">
    <property type="entry name" value="Vaccinia Virus protein VP39"/>
    <property type="match status" value="1"/>
</dbReference>
<dbReference type="STRING" id="108003.B1C78_01035"/>
<evidence type="ECO:0000259" key="1">
    <source>
        <dbReference type="Pfam" id="PF13649"/>
    </source>
</evidence>
<sequence length="209" mass="23083">MQSREHWEKVYTTRSTEEVSWFQAHPEQSLSLIRATGAPHTAAIIDVGGGASRLVDALLSEGYSSLSVLDISGAALAACRARLGSRAAEVDWIEGDVTRAEFPAGAFDVWHDRAVFHFLTEPGGRRRYVDTVLRAVKPGGHVIVATFAEDGPEQCSGLPVMRYRPDQLQAEFGDAFTLLQHEREAHRTPAGKTQSFVYCLFRRESQRPG</sequence>
<keyword evidence="3" id="KW-1185">Reference proteome</keyword>
<accession>A0A1V3NV79</accession>
<dbReference type="GO" id="GO:0032259">
    <property type="term" value="P:methylation"/>
    <property type="evidence" value="ECO:0007669"/>
    <property type="project" value="UniProtKB-KW"/>
</dbReference>
<dbReference type="SUPFAM" id="SSF53335">
    <property type="entry name" value="S-adenosyl-L-methionine-dependent methyltransferases"/>
    <property type="match status" value="1"/>
</dbReference>
<evidence type="ECO:0000313" key="3">
    <source>
        <dbReference type="Proteomes" id="UP000189462"/>
    </source>
</evidence>
<dbReference type="GO" id="GO:0008168">
    <property type="term" value="F:methyltransferase activity"/>
    <property type="evidence" value="ECO:0007669"/>
    <property type="project" value="UniProtKB-KW"/>
</dbReference>
<reference evidence="2 3" key="1">
    <citation type="submission" date="2017-02" db="EMBL/GenBank/DDBJ databases">
        <title>Genomic diversity within the haloalkaliphilic genus Thioalkalivibrio.</title>
        <authorList>
            <person name="Ahn A.-C."/>
            <person name="Meier-Kolthoff J."/>
            <person name="Overmars L."/>
            <person name="Richter M."/>
            <person name="Woyke T."/>
            <person name="Sorokin D.Y."/>
            <person name="Muyzer G."/>
        </authorList>
    </citation>
    <scope>NUCLEOTIDE SEQUENCE [LARGE SCALE GENOMIC DNA]</scope>
    <source>
        <strain evidence="2 3">ALJD</strain>
    </source>
</reference>
<dbReference type="Pfam" id="PF13649">
    <property type="entry name" value="Methyltransf_25"/>
    <property type="match status" value="1"/>
</dbReference>
<gene>
    <name evidence="2" type="ORF">B1C78_01035</name>
</gene>
<dbReference type="Proteomes" id="UP000189462">
    <property type="component" value="Unassembled WGS sequence"/>
</dbReference>
<keyword evidence="2" id="KW-0808">Transferase</keyword>
<dbReference type="RefSeq" id="WP_077277287.1">
    <property type="nucleotide sequence ID" value="NZ_MVBK01000004.1"/>
</dbReference>
<organism evidence="2 3">
    <name type="scientific">Thioalkalivibrio denitrificans</name>
    <dbReference type="NCBI Taxonomy" id="108003"/>
    <lineage>
        <taxon>Bacteria</taxon>
        <taxon>Pseudomonadati</taxon>
        <taxon>Pseudomonadota</taxon>
        <taxon>Gammaproteobacteria</taxon>
        <taxon>Chromatiales</taxon>
        <taxon>Ectothiorhodospiraceae</taxon>
        <taxon>Thioalkalivibrio</taxon>
    </lineage>
</organism>
<comment type="caution">
    <text evidence="2">The sequence shown here is derived from an EMBL/GenBank/DDBJ whole genome shotgun (WGS) entry which is preliminary data.</text>
</comment>
<dbReference type="OrthoDB" id="9788660at2"/>
<name>A0A1V3NV79_9GAMM</name>
<dbReference type="InterPro" id="IPR041698">
    <property type="entry name" value="Methyltransf_25"/>
</dbReference>
<dbReference type="PANTHER" id="PTHR12843:SF5">
    <property type="entry name" value="EEF1A LYSINE METHYLTRANSFERASE 2"/>
    <property type="match status" value="1"/>
</dbReference>
<dbReference type="CDD" id="cd02440">
    <property type="entry name" value="AdoMet_MTases"/>
    <property type="match status" value="1"/>
</dbReference>
<dbReference type="EMBL" id="MVBK01000004">
    <property type="protein sequence ID" value="OOG28712.1"/>
    <property type="molecule type" value="Genomic_DNA"/>
</dbReference>
<dbReference type="InterPro" id="IPR029063">
    <property type="entry name" value="SAM-dependent_MTases_sf"/>
</dbReference>
<proteinExistence type="predicted"/>